<organism evidence="1">
    <name type="scientific">Myoviridae sp. ctCo31</name>
    <dbReference type="NCBI Taxonomy" id="2825053"/>
    <lineage>
        <taxon>Viruses</taxon>
        <taxon>Duplodnaviria</taxon>
        <taxon>Heunggongvirae</taxon>
        <taxon>Uroviricota</taxon>
        <taxon>Caudoviricetes</taxon>
    </lineage>
</organism>
<protein>
    <submittedName>
        <fullName evidence="1">Uncharacterized protein</fullName>
    </submittedName>
</protein>
<dbReference type="EMBL" id="BK016109">
    <property type="protein sequence ID" value="DAF95699.1"/>
    <property type="molecule type" value="Genomic_DNA"/>
</dbReference>
<name>A0A8S5UMP8_9CAUD</name>
<evidence type="ECO:0000313" key="1">
    <source>
        <dbReference type="EMBL" id="DAF95699.1"/>
    </source>
</evidence>
<proteinExistence type="predicted"/>
<reference evidence="1" key="1">
    <citation type="journal article" date="2021" name="Proc. Natl. Acad. Sci. U.S.A.">
        <title>A Catalog of Tens of Thousands of Viruses from Human Metagenomes Reveals Hidden Associations with Chronic Diseases.</title>
        <authorList>
            <person name="Tisza M.J."/>
            <person name="Buck C.B."/>
        </authorList>
    </citation>
    <scope>NUCLEOTIDE SEQUENCE</scope>
    <source>
        <strain evidence="1">CtCo31</strain>
    </source>
</reference>
<sequence>MQAKWKSPLKYLPTEGARTIVLYYKNGFKNTENNLEFCCCVYQKGKFYSIETQVSKDVYKWDYLESQFSLMEFWKSLKLPQLKEGLPA</sequence>
<accession>A0A8S5UMP8</accession>